<keyword evidence="2" id="KW-0645">Protease</keyword>
<dbReference type="InterPro" id="IPR006433">
    <property type="entry name" value="Prohead_protease"/>
</dbReference>
<sequence length="250" mass="27972">QEERNGVLIGIVSGYLASWKPDEGGILGVPDRFVPGAFTKSIQQHKDRNDRQIRLKDHHGRTIGGFPIHTVLEDDRGLWGRGEINLATQLGREAHALAMQGVLTDFSVGFSAVDDKVEENLRNIYEAKIWEASIVDEPMNQDANITEVKIVTPFLDLPLASRMEPWVPNGAKERIKDFTESKTAPGEEYKSAFVWMDVERIERYDGYKLQIADVIDSQLTAIPRAIFKAANDIMSKSAGIPDEDNEPVIN</sequence>
<reference evidence="5" key="1">
    <citation type="journal article" date="2014" name="Front. Microbiol.">
        <title>High frequency of phylogenetically diverse reductive dehalogenase-homologous genes in deep subseafloor sedimentary metagenomes.</title>
        <authorList>
            <person name="Kawai M."/>
            <person name="Futagami T."/>
            <person name="Toyoda A."/>
            <person name="Takaki Y."/>
            <person name="Nishi S."/>
            <person name="Hori S."/>
            <person name="Arai W."/>
            <person name="Tsubouchi T."/>
            <person name="Morono Y."/>
            <person name="Uchiyama I."/>
            <person name="Ito T."/>
            <person name="Fujiyama A."/>
            <person name="Inagaki F."/>
            <person name="Takami H."/>
        </authorList>
    </citation>
    <scope>NUCLEOTIDE SEQUENCE</scope>
    <source>
        <strain evidence="5">Expedition CK06-06</strain>
    </source>
</reference>
<gene>
    <name evidence="5" type="ORF">S01H1_65270</name>
</gene>
<evidence type="ECO:0000313" key="5">
    <source>
        <dbReference type="EMBL" id="GAG35753.1"/>
    </source>
</evidence>
<evidence type="ECO:0000256" key="3">
    <source>
        <dbReference type="ARBA" id="ARBA00022801"/>
    </source>
</evidence>
<keyword evidence="3" id="KW-0378">Hydrolase</keyword>
<dbReference type="NCBIfam" id="TIGR01543">
    <property type="entry name" value="proheadase_HK97"/>
    <property type="match status" value="1"/>
</dbReference>
<comment type="caution">
    <text evidence="5">The sequence shown here is derived from an EMBL/GenBank/DDBJ whole genome shotgun (WGS) entry which is preliminary data.</text>
</comment>
<protein>
    <recommendedName>
        <fullName evidence="4">Prohead serine protease domain-containing protein</fullName>
    </recommendedName>
</protein>
<evidence type="ECO:0000256" key="2">
    <source>
        <dbReference type="ARBA" id="ARBA00022670"/>
    </source>
</evidence>
<dbReference type="AlphaFoldDB" id="X0XGH7"/>
<dbReference type="Pfam" id="PF04586">
    <property type="entry name" value="Peptidase_S78"/>
    <property type="match status" value="1"/>
</dbReference>
<name>X0XGH7_9ZZZZ</name>
<proteinExistence type="predicted"/>
<accession>X0XGH7</accession>
<evidence type="ECO:0000256" key="1">
    <source>
        <dbReference type="ARBA" id="ARBA00022612"/>
    </source>
</evidence>
<dbReference type="EMBL" id="BARS01043076">
    <property type="protein sequence ID" value="GAG35753.1"/>
    <property type="molecule type" value="Genomic_DNA"/>
</dbReference>
<evidence type="ECO:0000259" key="4">
    <source>
        <dbReference type="Pfam" id="PF04586"/>
    </source>
</evidence>
<dbReference type="InterPro" id="IPR054613">
    <property type="entry name" value="Peptidase_S78_dom"/>
</dbReference>
<organism evidence="5">
    <name type="scientific">marine sediment metagenome</name>
    <dbReference type="NCBI Taxonomy" id="412755"/>
    <lineage>
        <taxon>unclassified sequences</taxon>
        <taxon>metagenomes</taxon>
        <taxon>ecological metagenomes</taxon>
    </lineage>
</organism>
<dbReference type="GO" id="GO:0008233">
    <property type="term" value="F:peptidase activity"/>
    <property type="evidence" value="ECO:0007669"/>
    <property type="project" value="UniProtKB-KW"/>
</dbReference>
<feature type="non-terminal residue" evidence="5">
    <location>
        <position position="250"/>
    </location>
</feature>
<feature type="domain" description="Prohead serine protease" evidence="4">
    <location>
        <begin position="11"/>
        <end position="146"/>
    </location>
</feature>
<dbReference type="GO" id="GO:0006508">
    <property type="term" value="P:proteolysis"/>
    <property type="evidence" value="ECO:0007669"/>
    <property type="project" value="UniProtKB-KW"/>
</dbReference>
<feature type="non-terminal residue" evidence="5">
    <location>
        <position position="1"/>
    </location>
</feature>
<keyword evidence="1" id="KW-1188">Viral release from host cell</keyword>